<keyword evidence="4" id="KW-1185">Reference proteome</keyword>
<dbReference type="Ensembl" id="ENSCMIT00000040394.1">
    <property type="protein sequence ID" value="ENSCMIP00000039823.1"/>
    <property type="gene ID" value="ENSCMIG00000016657.1"/>
</dbReference>
<evidence type="ECO:0000313" key="3">
    <source>
        <dbReference type="Ensembl" id="ENSCMIP00000039823.1"/>
    </source>
</evidence>
<protein>
    <submittedName>
        <fullName evidence="3">Kelch domain containing 1</fullName>
    </submittedName>
</protein>
<dbReference type="PANTHER" id="PTHR46228">
    <property type="entry name" value="KELCH DOMAIN-CONTAINING PROTEIN"/>
    <property type="match status" value="1"/>
</dbReference>
<reference evidence="3" key="5">
    <citation type="submission" date="2025-09" db="UniProtKB">
        <authorList>
            <consortium name="Ensembl"/>
        </authorList>
    </citation>
    <scope>IDENTIFICATION</scope>
</reference>
<reference evidence="4" key="3">
    <citation type="journal article" date="2014" name="Nature">
        <title>Elephant shark genome provides unique insights into gnathostome evolution.</title>
        <authorList>
            <consortium name="International Elephant Shark Genome Sequencing Consortium"/>
            <person name="Venkatesh B."/>
            <person name="Lee A.P."/>
            <person name="Ravi V."/>
            <person name="Maurya A.K."/>
            <person name="Lian M.M."/>
            <person name="Swann J.B."/>
            <person name="Ohta Y."/>
            <person name="Flajnik M.F."/>
            <person name="Sutoh Y."/>
            <person name="Kasahara M."/>
            <person name="Hoon S."/>
            <person name="Gangu V."/>
            <person name="Roy S.W."/>
            <person name="Irimia M."/>
            <person name="Korzh V."/>
            <person name="Kondrychyn I."/>
            <person name="Lim Z.W."/>
            <person name="Tay B.H."/>
            <person name="Tohari S."/>
            <person name="Kong K.W."/>
            <person name="Ho S."/>
            <person name="Lorente-Galdos B."/>
            <person name="Quilez J."/>
            <person name="Marques-Bonet T."/>
            <person name="Raney B.J."/>
            <person name="Ingham P.W."/>
            <person name="Tay A."/>
            <person name="Hillier L.W."/>
            <person name="Minx P."/>
            <person name="Boehm T."/>
            <person name="Wilson R.K."/>
            <person name="Brenner S."/>
            <person name="Warren W.C."/>
        </authorList>
    </citation>
    <scope>NUCLEOTIDE SEQUENCE [LARGE SCALE GENOMIC DNA]</scope>
</reference>
<accession>A0A4W3JP35</accession>
<organism evidence="3 4">
    <name type="scientific">Callorhinchus milii</name>
    <name type="common">Ghost shark</name>
    <dbReference type="NCBI Taxonomy" id="7868"/>
    <lineage>
        <taxon>Eukaryota</taxon>
        <taxon>Metazoa</taxon>
        <taxon>Chordata</taxon>
        <taxon>Craniata</taxon>
        <taxon>Vertebrata</taxon>
        <taxon>Chondrichthyes</taxon>
        <taxon>Holocephali</taxon>
        <taxon>Chimaeriformes</taxon>
        <taxon>Callorhinchidae</taxon>
        <taxon>Callorhinchus</taxon>
    </lineage>
</organism>
<reference evidence="4" key="2">
    <citation type="journal article" date="2007" name="PLoS Biol.">
        <title>Survey sequencing and comparative analysis of the elephant shark (Callorhinchus milii) genome.</title>
        <authorList>
            <person name="Venkatesh B."/>
            <person name="Kirkness E.F."/>
            <person name="Loh Y.H."/>
            <person name="Halpern A.L."/>
            <person name="Lee A.P."/>
            <person name="Johnson J."/>
            <person name="Dandona N."/>
            <person name="Viswanathan L.D."/>
            <person name="Tay A."/>
            <person name="Venter J.C."/>
            <person name="Strausberg R.L."/>
            <person name="Brenner S."/>
        </authorList>
    </citation>
    <scope>NUCLEOTIDE SEQUENCE [LARGE SCALE GENOMIC DNA]</scope>
</reference>
<proteinExistence type="predicted"/>
<gene>
    <name evidence="3" type="primary">LOC103175349</name>
</gene>
<dbReference type="InterPro" id="IPR015915">
    <property type="entry name" value="Kelch-typ_b-propeller"/>
</dbReference>
<dbReference type="Proteomes" id="UP000314986">
    <property type="component" value="Unassembled WGS sequence"/>
</dbReference>
<reference evidence="4" key="1">
    <citation type="journal article" date="2006" name="Science">
        <title>Ancient noncoding elements conserved in the human genome.</title>
        <authorList>
            <person name="Venkatesh B."/>
            <person name="Kirkness E.F."/>
            <person name="Loh Y.H."/>
            <person name="Halpern A.L."/>
            <person name="Lee A.P."/>
            <person name="Johnson J."/>
            <person name="Dandona N."/>
            <person name="Viswanathan L.D."/>
            <person name="Tay A."/>
            <person name="Venter J.C."/>
            <person name="Strausberg R.L."/>
            <person name="Brenner S."/>
        </authorList>
    </citation>
    <scope>NUCLEOTIDE SEQUENCE [LARGE SCALE GENOMIC DNA]</scope>
</reference>
<keyword evidence="1" id="KW-0880">Kelch repeat</keyword>
<dbReference type="STRING" id="7868.ENSCMIP00000039823"/>
<dbReference type="AlphaFoldDB" id="A0A4W3JP35"/>
<dbReference type="InterPro" id="IPR011043">
    <property type="entry name" value="Gal_Oxase/kelch_b-propeller"/>
</dbReference>
<reference evidence="3" key="4">
    <citation type="submission" date="2025-08" db="UniProtKB">
        <authorList>
            <consortium name="Ensembl"/>
        </authorList>
    </citation>
    <scope>IDENTIFICATION</scope>
</reference>
<evidence type="ECO:0000256" key="1">
    <source>
        <dbReference type="ARBA" id="ARBA00022441"/>
    </source>
</evidence>
<sequence length="401" mass="46194">MAEADATLVTEERSGRCAVLDGNHLYDWGGYIIYENHEVYLPNDEIWVYELENGTWQKHAMKGDLPPPLSRSCAACLNGIMYIFGGYDGLEYTNEMYCVNLQVKDATYIWKKLRNCQGICPTPRHELSCWVHKDRLIYFGGYGCKRISELNDSFYVNEASWEEEMFWGWNCEIHVFDPSIQIWYQPTTKGMPPRPRAAHACAVLGNKGYLFGGRILETRINDLHCLDLDSWTWSGEVAVDGIRPQGRLWHTLTPVTDDQLFLFGGLSAESQLLSDAWIYSVGANEWRQFAQCLKNRPRLWHTSCLGKEFEVMVFSGSKDDLLSYDTGHCNDVLIFQTQPYSLLRLCLNPIAKNATVLQSQLPFLPRELLDQVQKKINFWVSAGQQEKCDCIFNLKYWIQTN</sequence>
<dbReference type="GeneTree" id="ENSGT00940000157509"/>
<evidence type="ECO:0000313" key="4">
    <source>
        <dbReference type="Proteomes" id="UP000314986"/>
    </source>
</evidence>
<dbReference type="OMA" id="KWILYHV"/>
<dbReference type="SUPFAM" id="SSF50965">
    <property type="entry name" value="Galactose oxidase, central domain"/>
    <property type="match status" value="1"/>
</dbReference>
<keyword evidence="2" id="KW-0677">Repeat</keyword>
<dbReference type="Pfam" id="PF24681">
    <property type="entry name" value="Kelch_KLHDC2_KLHL20_DRC7"/>
    <property type="match status" value="2"/>
</dbReference>
<dbReference type="PANTHER" id="PTHR46228:SF1">
    <property type="entry name" value="KELCH DOMAIN-CONTAINING PROTEIN 1"/>
    <property type="match status" value="1"/>
</dbReference>
<dbReference type="InParanoid" id="A0A4W3JP35"/>
<dbReference type="SUPFAM" id="SSF117281">
    <property type="entry name" value="Kelch motif"/>
    <property type="match status" value="1"/>
</dbReference>
<dbReference type="FunCoup" id="A0A4W3JP35">
    <property type="interactions" value="16"/>
</dbReference>
<name>A0A4W3JP35_CALMI</name>
<evidence type="ECO:0000256" key="2">
    <source>
        <dbReference type="ARBA" id="ARBA00022737"/>
    </source>
</evidence>
<dbReference type="Gene3D" id="2.120.10.80">
    <property type="entry name" value="Kelch-type beta propeller"/>
    <property type="match status" value="2"/>
</dbReference>